<protein>
    <submittedName>
        <fullName evidence="1">Uncharacterized protein</fullName>
    </submittedName>
</protein>
<proteinExistence type="predicted"/>
<sequence length="135" mass="15991">MNKRKKAVVYITIVIKANRGRVWISALSVKYIQIIFLRVFHHVSYFEIYTVASLRRPKKFDFLHEFDWENIDIFDEGECLQKWLTSEMIYIKKQTNGLNIENDTDSLDAIYCITTYLQRRDVSLSLLTLSALYIA</sequence>
<evidence type="ECO:0000313" key="2">
    <source>
        <dbReference type="Proteomes" id="UP000078541"/>
    </source>
</evidence>
<organism evidence="1 2">
    <name type="scientific">Trachymyrmex septentrionalis</name>
    <dbReference type="NCBI Taxonomy" id="34720"/>
    <lineage>
        <taxon>Eukaryota</taxon>
        <taxon>Metazoa</taxon>
        <taxon>Ecdysozoa</taxon>
        <taxon>Arthropoda</taxon>
        <taxon>Hexapoda</taxon>
        <taxon>Insecta</taxon>
        <taxon>Pterygota</taxon>
        <taxon>Neoptera</taxon>
        <taxon>Endopterygota</taxon>
        <taxon>Hymenoptera</taxon>
        <taxon>Apocrita</taxon>
        <taxon>Aculeata</taxon>
        <taxon>Formicoidea</taxon>
        <taxon>Formicidae</taxon>
        <taxon>Myrmicinae</taxon>
        <taxon>Trachymyrmex</taxon>
    </lineage>
</organism>
<dbReference type="AlphaFoldDB" id="A0A195ESS6"/>
<keyword evidence="2" id="KW-1185">Reference proteome</keyword>
<dbReference type="EMBL" id="KQ981993">
    <property type="protein sequence ID" value="KYN30967.1"/>
    <property type="molecule type" value="Genomic_DNA"/>
</dbReference>
<accession>A0A195ESS6</accession>
<reference evidence="1 2" key="1">
    <citation type="submission" date="2016-03" db="EMBL/GenBank/DDBJ databases">
        <title>Trachymyrmex septentrionalis WGS genome.</title>
        <authorList>
            <person name="Nygaard S."/>
            <person name="Hu H."/>
            <person name="Boomsma J."/>
            <person name="Zhang G."/>
        </authorList>
    </citation>
    <scope>NUCLEOTIDE SEQUENCE [LARGE SCALE GENOMIC DNA]</scope>
    <source>
        <strain evidence="1">Tsep2-gDNA-1</strain>
        <tissue evidence="1">Whole body</tissue>
    </source>
</reference>
<gene>
    <name evidence="1" type="ORF">ALC56_14779</name>
</gene>
<evidence type="ECO:0000313" key="1">
    <source>
        <dbReference type="EMBL" id="KYN30967.1"/>
    </source>
</evidence>
<dbReference type="Proteomes" id="UP000078541">
    <property type="component" value="Unassembled WGS sequence"/>
</dbReference>
<name>A0A195ESS6_9HYME</name>